<dbReference type="InterPro" id="IPR011234">
    <property type="entry name" value="Fumarylacetoacetase-like_C"/>
</dbReference>
<keyword evidence="3" id="KW-0413">Isomerase</keyword>
<dbReference type="InterPro" id="IPR036663">
    <property type="entry name" value="Fumarylacetoacetase_C_sf"/>
</dbReference>
<dbReference type="EMBL" id="UXAV01000042">
    <property type="protein sequence ID" value="VDC29632.1"/>
    <property type="molecule type" value="Genomic_DNA"/>
</dbReference>
<dbReference type="GO" id="GO:0046872">
    <property type="term" value="F:metal ion binding"/>
    <property type="evidence" value="ECO:0007669"/>
    <property type="project" value="UniProtKB-KW"/>
</dbReference>
<dbReference type="GO" id="GO:0008704">
    <property type="term" value="F:5-carboxymethyl-2-hydroxymuconate delta-isomerase activity"/>
    <property type="evidence" value="ECO:0007669"/>
    <property type="project" value="InterPro"/>
</dbReference>
<name>A0A3P5X563_9BACL</name>
<keyword evidence="1" id="KW-0479">Metal-binding</keyword>
<dbReference type="SUPFAM" id="SSF56529">
    <property type="entry name" value="FAH"/>
    <property type="match status" value="1"/>
</dbReference>
<organism evidence="3 4">
    <name type="scientific">Filibacter tadaridae</name>
    <dbReference type="NCBI Taxonomy" id="2483811"/>
    <lineage>
        <taxon>Bacteria</taxon>
        <taxon>Bacillati</taxon>
        <taxon>Bacillota</taxon>
        <taxon>Bacilli</taxon>
        <taxon>Bacillales</taxon>
        <taxon>Caryophanaceae</taxon>
        <taxon>Filibacter</taxon>
    </lineage>
</organism>
<gene>
    <name evidence="3" type="primary">hpcE_2</name>
    <name evidence="3" type="ORF">FILTAD_02188</name>
</gene>
<accession>A0A3P5X563</accession>
<proteinExistence type="predicted"/>
<dbReference type="PANTHER" id="PTHR11820:SF114">
    <property type="entry name" value="4-HYDROXYPHENYLACETATE CATABOLISM PROTEIN"/>
    <property type="match status" value="1"/>
</dbReference>
<sequence>MTKAKIKAVGSNELQTVEVNIKTNTIFMNDNAIHASDLQLFNPINGTVFGTLLNYKGELELLGGAVHEKPYQSPPIAPVLYIKPANTFNHFGAEILMPTGMDKLKIGAALGLVIGKRASEIDEATAMDYIAGYTIVNDVSVPHESIFRPAVQHNARDGFCSMGPWIIDYHEVEDPDDLTIRVFINEKLQQENSTSNLIRPISRLLADVTEFMTLSPGDVLLVGVPEHAPLAYVEDTIRIEIEGIGSLENIVVAEMDIGRRNVI</sequence>
<evidence type="ECO:0000313" key="4">
    <source>
        <dbReference type="Proteomes" id="UP000270468"/>
    </source>
</evidence>
<dbReference type="RefSeq" id="WP_238988229.1">
    <property type="nucleotide sequence ID" value="NZ_CBCRXF010000001.1"/>
</dbReference>
<protein>
    <submittedName>
        <fullName evidence="3">Homoprotocatechuate catabolism bifunctional isomerase/decarboxylase</fullName>
    </submittedName>
</protein>
<evidence type="ECO:0000256" key="1">
    <source>
        <dbReference type="ARBA" id="ARBA00022723"/>
    </source>
</evidence>
<keyword evidence="4" id="KW-1185">Reference proteome</keyword>
<dbReference type="Gene3D" id="3.90.850.10">
    <property type="entry name" value="Fumarylacetoacetase-like, C-terminal domain"/>
    <property type="match status" value="1"/>
</dbReference>
<dbReference type="Proteomes" id="UP000270468">
    <property type="component" value="Unassembled WGS sequence"/>
</dbReference>
<dbReference type="Pfam" id="PF01557">
    <property type="entry name" value="FAA_hydrolase"/>
    <property type="match status" value="1"/>
</dbReference>
<dbReference type="PANTHER" id="PTHR11820">
    <property type="entry name" value="ACYLPYRUVASE"/>
    <property type="match status" value="1"/>
</dbReference>
<dbReference type="NCBIfam" id="TIGR02305">
    <property type="entry name" value="HpaG-N-term"/>
    <property type="match status" value="1"/>
</dbReference>
<reference evidence="3 4" key="1">
    <citation type="submission" date="2018-11" db="EMBL/GenBank/DDBJ databases">
        <authorList>
            <person name="Criscuolo A."/>
        </authorList>
    </citation>
    <scope>NUCLEOTIDE SEQUENCE [LARGE SCALE GENOMIC DNA]</scope>
    <source>
        <strain evidence="3">ATB-66</strain>
    </source>
</reference>
<dbReference type="GO" id="GO:0018800">
    <property type="term" value="F:5-oxopent-3-ene-1,2,5-tricarboxylate decarboxylase activity"/>
    <property type="evidence" value="ECO:0007669"/>
    <property type="project" value="InterPro"/>
</dbReference>
<dbReference type="InterPro" id="IPR012686">
    <property type="entry name" value="HPA_isomer/decarb_N"/>
</dbReference>
<evidence type="ECO:0000259" key="2">
    <source>
        <dbReference type="Pfam" id="PF01557"/>
    </source>
</evidence>
<dbReference type="AlphaFoldDB" id="A0A3P5X563"/>
<evidence type="ECO:0000313" key="3">
    <source>
        <dbReference type="EMBL" id="VDC29632.1"/>
    </source>
</evidence>
<feature type="domain" description="Fumarylacetoacetase-like C-terminal" evidence="2">
    <location>
        <begin position="47"/>
        <end position="252"/>
    </location>
</feature>